<comment type="caution">
    <text evidence="4">The sequence shown here is derived from an EMBL/GenBank/DDBJ whole genome shotgun (WGS) entry which is preliminary data.</text>
</comment>
<evidence type="ECO:0000259" key="2">
    <source>
        <dbReference type="PROSITE" id="PS50110"/>
    </source>
</evidence>
<dbReference type="PROSITE" id="PS50921">
    <property type="entry name" value="ANTAR"/>
    <property type="match status" value="1"/>
</dbReference>
<evidence type="ECO:0000313" key="5">
    <source>
        <dbReference type="Proteomes" id="UP001433638"/>
    </source>
</evidence>
<keyword evidence="1" id="KW-0597">Phosphoprotein</keyword>
<dbReference type="PROSITE" id="PS50110">
    <property type="entry name" value="RESPONSE_REGULATORY"/>
    <property type="match status" value="1"/>
</dbReference>
<dbReference type="Gene3D" id="1.10.10.10">
    <property type="entry name" value="Winged helix-like DNA-binding domain superfamily/Winged helix DNA-binding domain"/>
    <property type="match status" value="1"/>
</dbReference>
<keyword evidence="5" id="KW-1185">Reference proteome</keyword>
<name>A0ABV1M322_9NEIS</name>
<dbReference type="InterPro" id="IPR008327">
    <property type="entry name" value="Sig_transdc_resp-reg_antiterm"/>
</dbReference>
<feature type="modified residue" description="4-aspartylphosphate" evidence="1">
    <location>
        <position position="63"/>
    </location>
</feature>
<dbReference type="InterPro" id="IPR005561">
    <property type="entry name" value="ANTAR"/>
</dbReference>
<organism evidence="4 5">
    <name type="scientific">Vogesella oryzagri</name>
    <dbReference type="NCBI Taxonomy" id="3160864"/>
    <lineage>
        <taxon>Bacteria</taxon>
        <taxon>Pseudomonadati</taxon>
        <taxon>Pseudomonadota</taxon>
        <taxon>Betaproteobacteria</taxon>
        <taxon>Neisseriales</taxon>
        <taxon>Chromobacteriaceae</taxon>
        <taxon>Vogesella</taxon>
    </lineage>
</organism>
<dbReference type="RefSeq" id="WP_349586294.1">
    <property type="nucleotide sequence ID" value="NZ_JBEFLD010000004.1"/>
</dbReference>
<dbReference type="InterPro" id="IPR001789">
    <property type="entry name" value="Sig_transdc_resp-reg_receiver"/>
</dbReference>
<dbReference type="SMART" id="SM01012">
    <property type="entry name" value="ANTAR"/>
    <property type="match status" value="1"/>
</dbReference>
<reference evidence="4" key="1">
    <citation type="submission" date="2024-06" db="EMBL/GenBank/DDBJ databases">
        <title>Genome sequence of Vogesella sp. MAHUQ-64.</title>
        <authorList>
            <person name="Huq M.A."/>
        </authorList>
    </citation>
    <scope>NUCLEOTIDE SEQUENCE</scope>
    <source>
        <strain evidence="4">MAHUQ-64</strain>
    </source>
</reference>
<dbReference type="Pfam" id="PF03861">
    <property type="entry name" value="ANTAR"/>
    <property type="match status" value="1"/>
</dbReference>
<feature type="domain" description="Response regulatory" evidence="2">
    <location>
        <begin position="13"/>
        <end position="127"/>
    </location>
</feature>
<evidence type="ECO:0000313" key="4">
    <source>
        <dbReference type="EMBL" id="MEQ6290626.1"/>
    </source>
</evidence>
<proteinExistence type="predicted"/>
<dbReference type="InterPro" id="IPR036388">
    <property type="entry name" value="WH-like_DNA-bd_sf"/>
</dbReference>
<dbReference type="Proteomes" id="UP001433638">
    <property type="component" value="Unassembled WGS sequence"/>
</dbReference>
<dbReference type="InterPro" id="IPR011006">
    <property type="entry name" value="CheY-like_superfamily"/>
</dbReference>
<evidence type="ECO:0000259" key="3">
    <source>
        <dbReference type="PROSITE" id="PS50921"/>
    </source>
</evidence>
<dbReference type="EMBL" id="JBEFLD010000004">
    <property type="protein sequence ID" value="MEQ6290626.1"/>
    <property type="molecule type" value="Genomic_DNA"/>
</dbReference>
<protein>
    <submittedName>
        <fullName evidence="4">ANTAR domain-containing protein</fullName>
    </submittedName>
</protein>
<sequence length="202" mass="22086">MQKQQTRNQAVLTVMLVNDGSGKAAALKQALAAAGVRVVAEVEANLHLADVLAAARPDVVLIDSDAPSRDMLEQVCVMGDQHGQPVVMFTGDDNRDTIRAALQAGVAAYVVGEVESSRIQALLEVAIARHQIEQSRRAELADAQRQLADRKLVEKAKGLLMQMKGLDEPTAYKQLRERAMKQQKKLVEVAQEIISLAEWLQN</sequence>
<gene>
    <name evidence="4" type="ORF">ABNW52_08360</name>
</gene>
<dbReference type="SUPFAM" id="SSF52172">
    <property type="entry name" value="CheY-like"/>
    <property type="match status" value="1"/>
</dbReference>
<dbReference type="Gene3D" id="3.40.50.2300">
    <property type="match status" value="1"/>
</dbReference>
<dbReference type="PIRSF" id="PIRSF036382">
    <property type="entry name" value="RR_antiterm"/>
    <property type="match status" value="1"/>
</dbReference>
<accession>A0ABV1M322</accession>
<evidence type="ECO:0000256" key="1">
    <source>
        <dbReference type="PROSITE-ProRule" id="PRU00169"/>
    </source>
</evidence>
<dbReference type="SMART" id="SM00448">
    <property type="entry name" value="REC"/>
    <property type="match status" value="1"/>
</dbReference>
<dbReference type="Pfam" id="PF00072">
    <property type="entry name" value="Response_reg"/>
    <property type="match status" value="1"/>
</dbReference>
<feature type="domain" description="ANTAR" evidence="3">
    <location>
        <begin position="133"/>
        <end position="194"/>
    </location>
</feature>